<feature type="domain" description="UPAR/Ly6" evidence="9">
    <location>
        <begin position="79"/>
        <end position="172"/>
    </location>
</feature>
<dbReference type="Gene3D" id="2.10.60.10">
    <property type="entry name" value="CD59"/>
    <property type="match status" value="1"/>
</dbReference>
<keyword evidence="3" id="KW-0732">Signal</keyword>
<reference evidence="10" key="3">
    <citation type="submission" date="2025-09" db="UniProtKB">
        <authorList>
            <consortium name="Ensembl"/>
        </authorList>
    </citation>
    <scope>IDENTIFICATION</scope>
</reference>
<keyword evidence="2" id="KW-1003">Cell membrane</keyword>
<evidence type="ECO:0000256" key="4">
    <source>
        <dbReference type="ARBA" id="ARBA00023136"/>
    </source>
</evidence>
<accession>A0A665T905</accession>
<evidence type="ECO:0000256" key="1">
    <source>
        <dbReference type="ARBA" id="ARBA00004236"/>
    </source>
</evidence>
<dbReference type="InParanoid" id="A0A665T905"/>
<reference evidence="10" key="2">
    <citation type="submission" date="2025-08" db="UniProtKB">
        <authorList>
            <consortium name="Ensembl"/>
        </authorList>
    </citation>
    <scope>IDENTIFICATION</scope>
</reference>
<evidence type="ECO:0000256" key="5">
    <source>
        <dbReference type="ARBA" id="ARBA00023157"/>
    </source>
</evidence>
<dbReference type="Proteomes" id="UP000472264">
    <property type="component" value="Chromosome 6"/>
</dbReference>
<evidence type="ECO:0000256" key="7">
    <source>
        <dbReference type="SAM" id="MobiDB-lite"/>
    </source>
</evidence>
<feature type="region of interest" description="Disordered" evidence="7">
    <location>
        <begin position="33"/>
        <end position="53"/>
    </location>
</feature>
<sequence>MTYMRCFQFCAKIADSVGGTAVTECCLKQTAGTAHGEQDTPGSTADSGGSTGGQTPTAVMKMLLSLVLLSLLFSPVTLLECYVCSASASNEECNTNTQECEVPLDTCMTTVDIIGSTKAIVKQCASRATCQGAAGSASIDENGNGNSVNCCNAFNLCNFSGTESVHIHITLLLVTVGVLLLLSH</sequence>
<reference evidence="10" key="1">
    <citation type="submission" date="2021-04" db="EMBL/GenBank/DDBJ databases">
        <authorList>
            <consortium name="Wellcome Sanger Institute Data Sharing"/>
        </authorList>
    </citation>
    <scope>NUCLEOTIDE SEQUENCE [LARGE SCALE GENOMIC DNA]</scope>
</reference>
<dbReference type="InterPro" id="IPR045860">
    <property type="entry name" value="Snake_toxin-like_sf"/>
</dbReference>
<keyword evidence="6" id="KW-0325">Glycoprotein</keyword>
<evidence type="ECO:0000259" key="9">
    <source>
        <dbReference type="SMART" id="SM00134"/>
    </source>
</evidence>
<dbReference type="SUPFAM" id="SSF57302">
    <property type="entry name" value="Snake toxin-like"/>
    <property type="match status" value="1"/>
</dbReference>
<dbReference type="OMA" id="TAITKQC"/>
<dbReference type="PANTHER" id="PTHR10036:SF3">
    <property type="entry name" value="PROTEIN SLEEPLESS-RELATED"/>
    <property type="match status" value="1"/>
</dbReference>
<keyword evidence="8" id="KW-1133">Transmembrane helix</keyword>
<feature type="transmembrane region" description="Helical" evidence="8">
    <location>
        <begin position="165"/>
        <end position="182"/>
    </location>
</feature>
<dbReference type="Pfam" id="PF00087">
    <property type="entry name" value="Toxin_TOLIP"/>
    <property type="match status" value="1"/>
</dbReference>
<keyword evidence="5" id="KW-1015">Disulfide bond</keyword>
<dbReference type="PANTHER" id="PTHR10036">
    <property type="entry name" value="CD59 GLYCOPROTEIN"/>
    <property type="match status" value="1"/>
</dbReference>
<dbReference type="InterPro" id="IPR035076">
    <property type="entry name" value="Toxin/TOLIP"/>
</dbReference>
<gene>
    <name evidence="10" type="primary">LOC115045144</name>
</gene>
<keyword evidence="4 8" id="KW-0472">Membrane</keyword>
<keyword evidence="11" id="KW-1185">Reference proteome</keyword>
<name>A0A665T905_ECHNA</name>
<evidence type="ECO:0000256" key="2">
    <source>
        <dbReference type="ARBA" id="ARBA00022475"/>
    </source>
</evidence>
<dbReference type="SMART" id="SM00134">
    <property type="entry name" value="LU"/>
    <property type="match status" value="1"/>
</dbReference>
<dbReference type="AlphaFoldDB" id="A0A665T905"/>
<proteinExistence type="predicted"/>
<dbReference type="Ensembl" id="ENSENLT00000002442.1">
    <property type="protein sequence ID" value="ENSENLP00000002267.1"/>
    <property type="gene ID" value="ENSENLG00000001198.1"/>
</dbReference>
<organism evidence="10 11">
    <name type="scientific">Echeneis naucrates</name>
    <name type="common">Live sharksucker</name>
    <dbReference type="NCBI Taxonomy" id="173247"/>
    <lineage>
        <taxon>Eukaryota</taxon>
        <taxon>Metazoa</taxon>
        <taxon>Chordata</taxon>
        <taxon>Craniata</taxon>
        <taxon>Vertebrata</taxon>
        <taxon>Euteleostomi</taxon>
        <taxon>Actinopterygii</taxon>
        <taxon>Neopterygii</taxon>
        <taxon>Teleostei</taxon>
        <taxon>Neoteleostei</taxon>
        <taxon>Acanthomorphata</taxon>
        <taxon>Carangaria</taxon>
        <taxon>Carangiformes</taxon>
        <taxon>Echeneidae</taxon>
        <taxon>Echeneis</taxon>
    </lineage>
</organism>
<dbReference type="GO" id="GO:0098552">
    <property type="term" value="C:side of membrane"/>
    <property type="evidence" value="ECO:0007669"/>
    <property type="project" value="UniProtKB-KW"/>
</dbReference>
<keyword evidence="8" id="KW-0812">Transmembrane</keyword>
<comment type="subcellular location">
    <subcellularLocation>
        <location evidence="1">Cell membrane</location>
    </subcellularLocation>
</comment>
<evidence type="ECO:0000256" key="8">
    <source>
        <dbReference type="SAM" id="Phobius"/>
    </source>
</evidence>
<evidence type="ECO:0000313" key="11">
    <source>
        <dbReference type="Proteomes" id="UP000472264"/>
    </source>
</evidence>
<evidence type="ECO:0000313" key="10">
    <source>
        <dbReference type="Ensembl" id="ENSENLP00000002267.1"/>
    </source>
</evidence>
<evidence type="ECO:0000256" key="3">
    <source>
        <dbReference type="ARBA" id="ARBA00022729"/>
    </source>
</evidence>
<dbReference type="InterPro" id="IPR016054">
    <property type="entry name" value="LY6_UPA_recep-like"/>
</dbReference>
<protein>
    <recommendedName>
        <fullName evidence="9">UPAR/Ly6 domain-containing protein</fullName>
    </recommendedName>
</protein>
<evidence type="ECO:0000256" key="6">
    <source>
        <dbReference type="ARBA" id="ARBA00023180"/>
    </source>
</evidence>